<evidence type="ECO:0000313" key="1">
    <source>
        <dbReference type="EMBL" id="ADO68872.1"/>
    </source>
</evidence>
<reference evidence="1 2" key="1">
    <citation type="journal article" date="2011" name="Mol. Biol. Evol.">
        <title>Comparative genomic analysis of fruiting body formation in Myxococcales.</title>
        <authorList>
            <person name="Huntley S."/>
            <person name="Hamann N."/>
            <person name="Wegener-Feldbrugge S."/>
            <person name="Treuner-Lange A."/>
            <person name="Kube M."/>
            <person name="Reinhardt R."/>
            <person name="Klages S."/>
            <person name="Muller R."/>
            <person name="Ronning C.M."/>
            <person name="Nierman W.C."/>
            <person name="Sogaard-Andersen L."/>
        </authorList>
    </citation>
    <scope>NUCLEOTIDE SEQUENCE [LARGE SCALE GENOMIC DNA]</scope>
    <source>
        <strain evidence="1 2">DW4/3-1</strain>
    </source>
</reference>
<accession>E3FEP1</accession>
<evidence type="ECO:0000313" key="2">
    <source>
        <dbReference type="Proteomes" id="UP000001351"/>
    </source>
</evidence>
<dbReference type="Proteomes" id="UP000001351">
    <property type="component" value="Chromosome"/>
</dbReference>
<dbReference type="HOGENOM" id="CLU_1388922_0_0_7"/>
<dbReference type="RefSeq" id="WP_013374478.1">
    <property type="nucleotide sequence ID" value="NC_014623.1"/>
</dbReference>
<dbReference type="OrthoDB" id="5512286at2"/>
<dbReference type="STRING" id="378806.STAUR_1068"/>
<organism evidence="1 2">
    <name type="scientific">Stigmatella aurantiaca (strain DW4/3-1)</name>
    <dbReference type="NCBI Taxonomy" id="378806"/>
    <lineage>
        <taxon>Bacteria</taxon>
        <taxon>Pseudomonadati</taxon>
        <taxon>Myxococcota</taxon>
        <taxon>Myxococcia</taxon>
        <taxon>Myxococcales</taxon>
        <taxon>Cystobacterineae</taxon>
        <taxon>Archangiaceae</taxon>
        <taxon>Stigmatella</taxon>
    </lineage>
</organism>
<dbReference type="AlphaFoldDB" id="E3FEP1"/>
<keyword evidence="2" id="KW-1185">Reference proteome</keyword>
<dbReference type="KEGG" id="sur:STAUR_1068"/>
<gene>
    <name evidence="1" type="ordered locus">STAUR_1068</name>
</gene>
<proteinExistence type="predicted"/>
<name>E3FEP1_STIAD</name>
<dbReference type="EMBL" id="CP002271">
    <property type="protein sequence ID" value="ADO68872.1"/>
    <property type="molecule type" value="Genomic_DNA"/>
</dbReference>
<sequence length="205" mass="22741">MDLMNGRWAALLIVWVCLPAVALPSDRTALAFAHHGSAGQLPRVPELLSHTLLLQLPDSLRIKMVAALARGELATAIALWEAQMGRKAPEWLRAFQGAFSEANQKAGPCVAVARNIFEGFKRLGERPSYLRFTAEGSRFLGFEMRAGEPRSTIQVSERWFHVTVQVKDRIYDAFTGPKGLPLTEYIERLSTEPGATLTRQIVESP</sequence>
<protein>
    <submittedName>
        <fullName evidence="1">Uncharacterized protein</fullName>
    </submittedName>
</protein>